<proteinExistence type="predicted"/>
<organism evidence="2 3">
    <name type="scientific">Actinoplanes digitatis</name>
    <dbReference type="NCBI Taxonomy" id="1868"/>
    <lineage>
        <taxon>Bacteria</taxon>
        <taxon>Bacillati</taxon>
        <taxon>Actinomycetota</taxon>
        <taxon>Actinomycetes</taxon>
        <taxon>Micromonosporales</taxon>
        <taxon>Micromonosporaceae</taxon>
        <taxon>Actinoplanes</taxon>
    </lineage>
</organism>
<feature type="transmembrane region" description="Helical" evidence="1">
    <location>
        <begin position="93"/>
        <end position="111"/>
    </location>
</feature>
<reference evidence="2 3" key="1">
    <citation type="submission" date="2020-08" db="EMBL/GenBank/DDBJ databases">
        <title>Sequencing the genomes of 1000 actinobacteria strains.</title>
        <authorList>
            <person name="Klenk H.-P."/>
        </authorList>
    </citation>
    <scope>NUCLEOTIDE SEQUENCE [LARGE SCALE GENOMIC DNA]</scope>
    <source>
        <strain evidence="2 3">DSM 43149</strain>
    </source>
</reference>
<evidence type="ECO:0000313" key="3">
    <source>
        <dbReference type="Proteomes" id="UP000578112"/>
    </source>
</evidence>
<name>A0A7W7I0B9_9ACTN</name>
<dbReference type="Gene3D" id="1.20.120.1630">
    <property type="match status" value="1"/>
</dbReference>
<comment type="caution">
    <text evidence="2">The sequence shown here is derived from an EMBL/GenBank/DDBJ whole genome shotgun (WGS) entry which is preliminary data.</text>
</comment>
<dbReference type="GO" id="GO:0032259">
    <property type="term" value="P:methylation"/>
    <property type="evidence" value="ECO:0007669"/>
    <property type="project" value="UniProtKB-KW"/>
</dbReference>
<dbReference type="EMBL" id="JACHNH010000001">
    <property type="protein sequence ID" value="MBB4763998.1"/>
    <property type="molecule type" value="Genomic_DNA"/>
</dbReference>
<feature type="transmembrane region" description="Helical" evidence="1">
    <location>
        <begin position="70"/>
        <end position="87"/>
    </location>
</feature>
<dbReference type="Proteomes" id="UP000578112">
    <property type="component" value="Unassembled WGS sequence"/>
</dbReference>
<dbReference type="GO" id="GO:0008168">
    <property type="term" value="F:methyltransferase activity"/>
    <property type="evidence" value="ECO:0007669"/>
    <property type="project" value="UniProtKB-KW"/>
</dbReference>
<feature type="transmembrane region" description="Helical" evidence="1">
    <location>
        <begin position="188"/>
        <end position="211"/>
    </location>
</feature>
<evidence type="ECO:0000313" key="2">
    <source>
        <dbReference type="EMBL" id="MBB4763998.1"/>
    </source>
</evidence>
<feature type="transmembrane region" description="Helical" evidence="1">
    <location>
        <begin position="232"/>
        <end position="252"/>
    </location>
</feature>
<keyword evidence="1" id="KW-0472">Membrane</keyword>
<keyword evidence="1" id="KW-1133">Transmembrane helix</keyword>
<protein>
    <submittedName>
        <fullName evidence="2">Protein-S-isoprenylcysteine O-methyltransferase Ste14</fullName>
    </submittedName>
</protein>
<evidence type="ECO:0000256" key="1">
    <source>
        <dbReference type="SAM" id="Phobius"/>
    </source>
</evidence>
<keyword evidence="2" id="KW-0808">Transferase</keyword>
<keyword evidence="1" id="KW-0812">Transmembrane</keyword>
<accession>A0A7W7I0B9</accession>
<feature type="transmembrane region" description="Helical" evidence="1">
    <location>
        <begin position="154"/>
        <end position="176"/>
    </location>
</feature>
<gene>
    <name evidence="2" type="ORF">BJ971_004554</name>
</gene>
<dbReference type="AlphaFoldDB" id="A0A7W7I0B9"/>
<keyword evidence="3" id="KW-1185">Reference proteome</keyword>
<keyword evidence="2" id="KW-0489">Methyltransferase</keyword>
<feature type="transmembrane region" description="Helical" evidence="1">
    <location>
        <begin position="32"/>
        <end position="58"/>
    </location>
</feature>
<feature type="transmembrane region" description="Helical" evidence="1">
    <location>
        <begin position="258"/>
        <end position="276"/>
    </location>
</feature>
<sequence>MTTARYLCLALPALAVLIAARARREPRERAGALLAFLAALVGIAALHEAAGPAGWYAFAHLDGSYRGLPVDLWLGWAVLWGPLPVLLRRAAPLPVLLGLVFWVDMVAMPALDPLLVHLGPRWPAGELLGLAAVALPAQLLGRWTADRRRLAGRALLQLVVFTGLVFWLLPTAAFTLGDGGWDRVPAGWLPVLAQAAVALAVPALAAVREFVTHGGGTPFPWDPPRRLVTTGPYAYLANPMQLSATLLLLLLAAATQSLTLAAGSLISVVFAAAVAAPHERQDMRRRHGAAWAAYRRQVRDWSPRLRPYEVGPPGRLWLDDDCGPCTAVAGFFRRRGPGLRVLPARDSPVPLWRARYTGPGDVPASGVAAVARGLGHVTLGWAYAGWFLQLPVVDRLAQLVTDALIAPPHPAGPAAHALGEG</sequence>